<proteinExistence type="predicted"/>
<accession>A0A444VZ59</accession>
<gene>
    <name evidence="2" type="ORF">NU08_2145</name>
</gene>
<dbReference type="AlphaFoldDB" id="A0A444VZ59"/>
<dbReference type="RefSeq" id="WP_129747034.1">
    <property type="nucleotide sequence ID" value="NZ_JUIV01000006.1"/>
</dbReference>
<evidence type="ECO:0000313" key="3">
    <source>
        <dbReference type="Proteomes" id="UP000290433"/>
    </source>
</evidence>
<comment type="caution">
    <text evidence="2">The sequence shown here is derived from an EMBL/GenBank/DDBJ whole genome shotgun (WGS) entry which is preliminary data.</text>
</comment>
<dbReference type="Proteomes" id="UP000290433">
    <property type="component" value="Unassembled WGS sequence"/>
</dbReference>
<dbReference type="Pfam" id="PF14355">
    <property type="entry name" value="Abi_C"/>
    <property type="match status" value="1"/>
</dbReference>
<dbReference type="OrthoDB" id="5521926at2"/>
<name>A0A444VZ59_9FLAO</name>
<dbReference type="InterPro" id="IPR026001">
    <property type="entry name" value="Abi-like_C"/>
</dbReference>
<feature type="domain" description="Abortive infection protein-like C-terminal" evidence="1">
    <location>
        <begin position="190"/>
        <end position="258"/>
    </location>
</feature>
<reference evidence="2 3" key="1">
    <citation type="submission" date="2014-12" db="EMBL/GenBank/DDBJ databases">
        <title>Genome sequence of Flavobacterium anhuiense RCM74.</title>
        <authorList>
            <person name="Kim J.F."/>
            <person name="Song J.Y."/>
            <person name="Kwak M.-J."/>
            <person name="Lee S.-W."/>
        </authorList>
    </citation>
    <scope>NUCLEOTIDE SEQUENCE [LARGE SCALE GENOMIC DNA]</scope>
    <source>
        <strain evidence="2 3">RCM74</strain>
    </source>
</reference>
<evidence type="ECO:0000313" key="2">
    <source>
        <dbReference type="EMBL" id="RYJ38920.1"/>
    </source>
</evidence>
<evidence type="ECO:0000259" key="1">
    <source>
        <dbReference type="Pfam" id="PF14355"/>
    </source>
</evidence>
<protein>
    <submittedName>
        <fullName evidence="2">Abi_C domain containing protein</fullName>
    </submittedName>
</protein>
<sequence>MADLSIQEKAKIEKFLGMGSGYVADFSDRTFQEFVGAVTGLDIDDPKYHYSSNSKANRLRQFIKVENDNTVGKLLQEMSHYYFEKLKEQQSTSWYQKDEKEFKNSEELYQESLKITQRLQGNIVDDIGAIKPNSDDVDFKKLSESIRESIEKNLPEIALDRLHTFVMKYIRELCKKHGIKYTADEALHSIFGKYIKFLIEMGFLETEMSKRILKTSISNLDSFNDIRNNKSFAHDNPILNYEESVLVFNSISSMIKFIEALENRINKSKDENKTDWNDISF</sequence>
<organism evidence="2 3">
    <name type="scientific">Flavobacterium anhuiense</name>
    <dbReference type="NCBI Taxonomy" id="459526"/>
    <lineage>
        <taxon>Bacteria</taxon>
        <taxon>Pseudomonadati</taxon>
        <taxon>Bacteroidota</taxon>
        <taxon>Flavobacteriia</taxon>
        <taxon>Flavobacteriales</taxon>
        <taxon>Flavobacteriaceae</taxon>
        <taxon>Flavobacterium</taxon>
    </lineage>
</organism>
<dbReference type="EMBL" id="JUIV01000006">
    <property type="protein sequence ID" value="RYJ38920.1"/>
    <property type="molecule type" value="Genomic_DNA"/>
</dbReference>